<dbReference type="OrthoDB" id="9796789at2"/>
<sequence length="108" mass="11912">MDIQILVNGAYQTVERNVDTATPADAIKQLCEEMQGTTDFQLVYTDAEIANMRQGAYQSEIDGKLLELLADKVLPAIKATLPEATQAEVTALLTERQEIKARYPKPTA</sequence>
<protein>
    <submittedName>
        <fullName evidence="1">Uncharacterized protein</fullName>
    </submittedName>
</protein>
<evidence type="ECO:0000313" key="2">
    <source>
        <dbReference type="Proteomes" id="UP000307362"/>
    </source>
</evidence>
<accession>A0A5S3YYT9</accession>
<dbReference type="AlphaFoldDB" id="A0A5S3YYT9"/>
<proteinExistence type="predicted"/>
<organism evidence="1 2">
    <name type="scientific">Pseudoalteromonas phenolica</name>
    <dbReference type="NCBI Taxonomy" id="161398"/>
    <lineage>
        <taxon>Bacteria</taxon>
        <taxon>Pseudomonadati</taxon>
        <taxon>Pseudomonadota</taxon>
        <taxon>Gammaproteobacteria</taxon>
        <taxon>Alteromonadales</taxon>
        <taxon>Pseudoalteromonadaceae</taxon>
        <taxon>Pseudoalteromonas</taxon>
    </lineage>
</organism>
<gene>
    <name evidence="1" type="ORF">CWB73_00500</name>
</gene>
<comment type="caution">
    <text evidence="1">The sequence shown here is derived from an EMBL/GenBank/DDBJ whole genome shotgun (WGS) entry which is preliminary data.</text>
</comment>
<name>A0A5S3YYT9_9GAMM</name>
<evidence type="ECO:0000313" key="1">
    <source>
        <dbReference type="EMBL" id="TMP84180.1"/>
    </source>
</evidence>
<reference evidence="1 2" key="1">
    <citation type="submission" date="2017-12" db="EMBL/GenBank/DDBJ databases">
        <authorList>
            <person name="Paulsen S."/>
            <person name="Gram L.K."/>
        </authorList>
    </citation>
    <scope>NUCLEOTIDE SEQUENCE [LARGE SCALE GENOMIC DNA]</scope>
    <source>
        <strain evidence="1 2">S1189</strain>
    </source>
</reference>
<dbReference type="EMBL" id="PNCM01000002">
    <property type="protein sequence ID" value="TMP84180.1"/>
    <property type="molecule type" value="Genomic_DNA"/>
</dbReference>
<dbReference type="RefSeq" id="WP_138565955.1">
    <property type="nucleotide sequence ID" value="NZ_PNCM01000002.1"/>
</dbReference>
<dbReference type="Proteomes" id="UP000307362">
    <property type="component" value="Unassembled WGS sequence"/>
</dbReference>
<reference evidence="2" key="2">
    <citation type="submission" date="2019-06" db="EMBL/GenBank/DDBJ databases">
        <title>Co-occurence of chitin degradation, pigmentation and bioactivity in marine Pseudoalteromonas.</title>
        <authorList>
            <person name="Sonnenschein E.C."/>
            <person name="Bech P.K."/>
        </authorList>
    </citation>
    <scope>NUCLEOTIDE SEQUENCE [LARGE SCALE GENOMIC DNA]</scope>
    <source>
        <strain evidence="2">S1189</strain>
    </source>
</reference>